<keyword evidence="3" id="KW-1185">Reference proteome</keyword>
<keyword evidence="1" id="KW-0472">Membrane</keyword>
<dbReference type="Proteomes" id="UP000607653">
    <property type="component" value="Unassembled WGS sequence"/>
</dbReference>
<proteinExistence type="predicted"/>
<keyword evidence="1" id="KW-1133">Transmembrane helix</keyword>
<sequence>MYASDSSPVWVSGIRNSRGTGDTQPPPPPLQLEPGINFLSPSFFLFLFFFFFFFTFSFSPVFPSPLQLDPVAVATSFLPPSSSSFSSSFYPIPPPPLQLEPAAVATTSLDDNRILPTSKRRMTTGTQIWIPSGI</sequence>
<accession>A0A822YT04</accession>
<dbReference type="EMBL" id="DUZY01000003">
    <property type="protein sequence ID" value="DAD32358.1"/>
    <property type="molecule type" value="Genomic_DNA"/>
</dbReference>
<evidence type="ECO:0000256" key="1">
    <source>
        <dbReference type="SAM" id="Phobius"/>
    </source>
</evidence>
<gene>
    <name evidence="2" type="ORF">HUJ06_011209</name>
</gene>
<dbReference type="AlphaFoldDB" id="A0A822YT04"/>
<evidence type="ECO:0000313" key="2">
    <source>
        <dbReference type="EMBL" id="DAD32358.1"/>
    </source>
</evidence>
<evidence type="ECO:0000313" key="3">
    <source>
        <dbReference type="Proteomes" id="UP000607653"/>
    </source>
</evidence>
<reference evidence="2 3" key="1">
    <citation type="journal article" date="2020" name="Mol. Biol. Evol.">
        <title>Distinct Expression and Methylation Patterns for Genes with Different Fates following a Single Whole-Genome Duplication in Flowering Plants.</title>
        <authorList>
            <person name="Shi T."/>
            <person name="Rahmani R.S."/>
            <person name="Gugger P.F."/>
            <person name="Wang M."/>
            <person name="Li H."/>
            <person name="Zhang Y."/>
            <person name="Li Z."/>
            <person name="Wang Q."/>
            <person name="Van de Peer Y."/>
            <person name="Marchal K."/>
            <person name="Chen J."/>
        </authorList>
    </citation>
    <scope>NUCLEOTIDE SEQUENCE [LARGE SCALE GENOMIC DNA]</scope>
    <source>
        <tissue evidence="2">Leaf</tissue>
    </source>
</reference>
<name>A0A822YT04_NELNU</name>
<keyword evidence="1" id="KW-0812">Transmembrane</keyword>
<comment type="caution">
    <text evidence="2">The sequence shown here is derived from an EMBL/GenBank/DDBJ whole genome shotgun (WGS) entry which is preliminary data.</text>
</comment>
<protein>
    <submittedName>
        <fullName evidence="2">Uncharacterized protein</fullName>
    </submittedName>
</protein>
<feature type="transmembrane region" description="Helical" evidence="1">
    <location>
        <begin position="38"/>
        <end position="58"/>
    </location>
</feature>
<organism evidence="2 3">
    <name type="scientific">Nelumbo nucifera</name>
    <name type="common">Sacred lotus</name>
    <dbReference type="NCBI Taxonomy" id="4432"/>
    <lineage>
        <taxon>Eukaryota</taxon>
        <taxon>Viridiplantae</taxon>
        <taxon>Streptophyta</taxon>
        <taxon>Embryophyta</taxon>
        <taxon>Tracheophyta</taxon>
        <taxon>Spermatophyta</taxon>
        <taxon>Magnoliopsida</taxon>
        <taxon>Proteales</taxon>
        <taxon>Nelumbonaceae</taxon>
        <taxon>Nelumbo</taxon>
    </lineage>
</organism>